<name>A0ABT4VKB8_9HYPH</name>
<dbReference type="Proteomes" id="UP001148313">
    <property type="component" value="Unassembled WGS sequence"/>
</dbReference>
<dbReference type="Gene3D" id="3.30.980.10">
    <property type="entry name" value="Threonyl-trna Synthetase, Chain A, domain 2"/>
    <property type="match status" value="1"/>
</dbReference>
<evidence type="ECO:0000256" key="1">
    <source>
        <dbReference type="ARBA" id="ARBA00001947"/>
    </source>
</evidence>
<evidence type="ECO:0000256" key="3">
    <source>
        <dbReference type="ARBA" id="ARBA00022723"/>
    </source>
</evidence>
<evidence type="ECO:0000259" key="5">
    <source>
        <dbReference type="PROSITE" id="PS50860"/>
    </source>
</evidence>
<proteinExistence type="predicted"/>
<dbReference type="PANTHER" id="PTHR43462">
    <property type="entry name" value="ALANYL-TRNA EDITING PROTEIN"/>
    <property type="match status" value="1"/>
</dbReference>
<evidence type="ECO:0000313" key="7">
    <source>
        <dbReference type="Proteomes" id="UP001148313"/>
    </source>
</evidence>
<dbReference type="SMART" id="SM00863">
    <property type="entry name" value="tRNA_SAD"/>
    <property type="match status" value="1"/>
</dbReference>
<dbReference type="InterPro" id="IPR018165">
    <property type="entry name" value="Ala-tRNA-synth_IIc_core"/>
</dbReference>
<feature type="domain" description="Alanyl-transfer RNA synthetases family profile" evidence="5">
    <location>
        <begin position="1"/>
        <end position="232"/>
    </location>
</feature>
<dbReference type="RefSeq" id="WP_271088692.1">
    <property type="nucleotide sequence ID" value="NZ_JAPJZH010000003.1"/>
</dbReference>
<dbReference type="InterPro" id="IPR018163">
    <property type="entry name" value="Thr/Ala-tRNA-synth_IIc_edit"/>
</dbReference>
<dbReference type="SUPFAM" id="SSF50447">
    <property type="entry name" value="Translation proteins"/>
    <property type="match status" value="1"/>
</dbReference>
<dbReference type="PROSITE" id="PS50860">
    <property type="entry name" value="AA_TRNA_LIGASE_II_ALA"/>
    <property type="match status" value="1"/>
</dbReference>
<organism evidence="6 7">
    <name type="scientific">Hoeflea poritis</name>
    <dbReference type="NCBI Taxonomy" id="2993659"/>
    <lineage>
        <taxon>Bacteria</taxon>
        <taxon>Pseudomonadati</taxon>
        <taxon>Pseudomonadota</taxon>
        <taxon>Alphaproteobacteria</taxon>
        <taxon>Hyphomicrobiales</taxon>
        <taxon>Rhizobiaceae</taxon>
        <taxon>Hoeflea</taxon>
    </lineage>
</organism>
<dbReference type="Gene3D" id="2.40.30.130">
    <property type="match status" value="1"/>
</dbReference>
<protein>
    <submittedName>
        <fullName evidence="6">Alanyl-tRNA editing protein</fullName>
    </submittedName>
</protein>
<dbReference type="InterPro" id="IPR012947">
    <property type="entry name" value="tRNA_SAD"/>
</dbReference>
<keyword evidence="4" id="KW-0862">Zinc</keyword>
<comment type="subcellular location">
    <subcellularLocation>
        <location evidence="2">Cytoplasm</location>
    </subcellularLocation>
</comment>
<dbReference type="Pfam" id="PF07973">
    <property type="entry name" value="tRNA_SAD"/>
    <property type="match status" value="1"/>
</dbReference>
<dbReference type="EMBL" id="JAPJZH010000003">
    <property type="protein sequence ID" value="MDA4845126.1"/>
    <property type="molecule type" value="Genomic_DNA"/>
</dbReference>
<keyword evidence="7" id="KW-1185">Reference proteome</keyword>
<evidence type="ECO:0000313" key="6">
    <source>
        <dbReference type="EMBL" id="MDA4845126.1"/>
    </source>
</evidence>
<comment type="cofactor">
    <cofactor evidence="1">
        <name>Zn(2+)</name>
        <dbReference type="ChEBI" id="CHEBI:29105"/>
    </cofactor>
</comment>
<evidence type="ECO:0000256" key="2">
    <source>
        <dbReference type="ARBA" id="ARBA00004496"/>
    </source>
</evidence>
<comment type="caution">
    <text evidence="6">The sequence shown here is derived from an EMBL/GenBank/DDBJ whole genome shotgun (WGS) entry which is preliminary data.</text>
</comment>
<dbReference type="SUPFAM" id="SSF55186">
    <property type="entry name" value="ThrRS/AlaRS common domain"/>
    <property type="match status" value="1"/>
</dbReference>
<dbReference type="PANTHER" id="PTHR43462:SF1">
    <property type="entry name" value="ALANYL-TRNA EDITING PROTEIN AARSD1"/>
    <property type="match status" value="1"/>
</dbReference>
<evidence type="ECO:0000256" key="4">
    <source>
        <dbReference type="ARBA" id="ARBA00022833"/>
    </source>
</evidence>
<sequence>MSRYLCHDQPQLSELETSVVDWRPGRVRLDRSPFYPGGGGQLADRGHLSWRNGDVSITGFEAEADGLWHLLSANDEIDGAIKVRIDQPFRELMSELHTLSHVVNNFVFEEFGGALVTGVQMAEDGSFRIDFDLPGADNDRLRGMVDEINDALRQDFPVRQEYLSEEAVGSEPGLIRSKAVTPPPQPDGTIRIVDIVGLDRQACGGTHLFHTGLARSIRILKVENKGRQNRRLRVGIADLFND</sequence>
<dbReference type="InterPro" id="IPR009000">
    <property type="entry name" value="Transl_B-barrel_sf"/>
</dbReference>
<gene>
    <name evidence="6" type="ORF">OOZ53_07170</name>
</gene>
<dbReference type="InterPro" id="IPR051335">
    <property type="entry name" value="Alanyl-tRNA_Editing_Enzymes"/>
</dbReference>
<keyword evidence="3" id="KW-0479">Metal-binding</keyword>
<accession>A0ABT4VKB8</accession>
<reference evidence="6" key="1">
    <citation type="submission" date="2022-11" db="EMBL/GenBank/DDBJ databases">
        <title>Hoeflea poritis sp. nov., isolated from scleractinian coral Porites lutea.</title>
        <authorList>
            <person name="Zhang G."/>
            <person name="Wei Q."/>
            <person name="Cai L."/>
        </authorList>
    </citation>
    <scope>NUCLEOTIDE SEQUENCE</scope>
    <source>
        <strain evidence="6">E7-10</strain>
    </source>
</reference>